<keyword evidence="9 12" id="KW-1015">Disulfide bond</keyword>
<feature type="signal peptide" evidence="15">
    <location>
        <begin position="1"/>
        <end position="28"/>
    </location>
</feature>
<keyword evidence="3" id="KW-0272">Extracellular matrix</keyword>
<dbReference type="SUPFAM" id="SSF57196">
    <property type="entry name" value="EGF/Laminin"/>
    <property type="match status" value="2"/>
</dbReference>
<feature type="region of interest" description="Disordered" evidence="14">
    <location>
        <begin position="1607"/>
        <end position="1635"/>
    </location>
</feature>
<dbReference type="InterPro" id="IPR009254">
    <property type="entry name" value="Laminin_aI"/>
</dbReference>
<evidence type="ECO:0000256" key="15">
    <source>
        <dbReference type="SAM" id="SignalP"/>
    </source>
</evidence>
<keyword evidence="7" id="KW-0084">Basement membrane</keyword>
<feature type="coiled-coil region" evidence="13">
    <location>
        <begin position="639"/>
        <end position="673"/>
    </location>
</feature>
<dbReference type="InterPro" id="IPR013320">
    <property type="entry name" value="ConA-like_dom_sf"/>
</dbReference>
<dbReference type="GO" id="GO:0007155">
    <property type="term" value="P:cell adhesion"/>
    <property type="evidence" value="ECO:0007669"/>
    <property type="project" value="UniProtKB-KW"/>
</dbReference>
<dbReference type="Pfam" id="PF10300">
    <property type="entry name" value="Iml2-TPR_39"/>
    <property type="match status" value="2"/>
</dbReference>
<evidence type="ECO:0000256" key="9">
    <source>
        <dbReference type="ARBA" id="ARBA00023157"/>
    </source>
</evidence>
<keyword evidence="19" id="KW-1185">Reference proteome</keyword>
<keyword evidence="8" id="KW-0130">Cell adhesion</keyword>
<evidence type="ECO:0000256" key="14">
    <source>
        <dbReference type="SAM" id="MobiDB-lite"/>
    </source>
</evidence>
<evidence type="ECO:0000256" key="4">
    <source>
        <dbReference type="ARBA" id="ARBA00022729"/>
    </source>
</evidence>
<dbReference type="SMART" id="SM00282">
    <property type="entry name" value="LamG"/>
    <property type="match status" value="4"/>
</dbReference>
<dbReference type="Pfam" id="PF00053">
    <property type="entry name" value="EGF_laminin"/>
    <property type="match status" value="1"/>
</dbReference>
<comment type="subcellular location">
    <subcellularLocation>
        <location evidence="1">Secreted</location>
        <location evidence="1">Extracellular space</location>
        <location evidence="1">Extracellular matrix</location>
        <location evidence="1">Basement membrane</location>
    </subcellularLocation>
</comment>
<evidence type="ECO:0000313" key="19">
    <source>
        <dbReference type="Proteomes" id="UP000316079"/>
    </source>
</evidence>
<dbReference type="OrthoDB" id="5836593at2759"/>
<evidence type="ECO:0000313" key="18">
    <source>
        <dbReference type="EMBL" id="TRY94413.1"/>
    </source>
</evidence>
<organism evidence="18 19">
    <name type="scientific">Danionella cerebrum</name>
    <dbReference type="NCBI Taxonomy" id="2873325"/>
    <lineage>
        <taxon>Eukaryota</taxon>
        <taxon>Metazoa</taxon>
        <taxon>Chordata</taxon>
        <taxon>Craniata</taxon>
        <taxon>Vertebrata</taxon>
        <taxon>Euteleostomi</taxon>
        <taxon>Actinopterygii</taxon>
        <taxon>Neopterygii</taxon>
        <taxon>Teleostei</taxon>
        <taxon>Ostariophysi</taxon>
        <taxon>Cypriniformes</taxon>
        <taxon>Danionidae</taxon>
        <taxon>Danioninae</taxon>
        <taxon>Danionella</taxon>
    </lineage>
</organism>
<evidence type="ECO:0000259" key="16">
    <source>
        <dbReference type="PROSITE" id="PS50025"/>
    </source>
</evidence>
<keyword evidence="10" id="KW-0325">Glycoprotein</keyword>
<dbReference type="GO" id="GO:0032474">
    <property type="term" value="P:otolith morphogenesis"/>
    <property type="evidence" value="ECO:0007669"/>
    <property type="project" value="TreeGrafter"/>
</dbReference>
<dbReference type="SUPFAM" id="SSF49899">
    <property type="entry name" value="Concanavalin A-like lectins/glucanases"/>
    <property type="match status" value="5"/>
</dbReference>
<keyword evidence="11 12" id="KW-0424">Laminin EGF-like domain</keyword>
<evidence type="ECO:0000256" key="7">
    <source>
        <dbReference type="ARBA" id="ARBA00022869"/>
    </source>
</evidence>
<keyword evidence="6" id="KW-0802">TPR repeat</keyword>
<dbReference type="Proteomes" id="UP000316079">
    <property type="component" value="Unassembled WGS sequence"/>
</dbReference>
<gene>
    <name evidence="18" type="ORF">DNTS_027949</name>
</gene>
<evidence type="ECO:0000256" key="6">
    <source>
        <dbReference type="ARBA" id="ARBA00022803"/>
    </source>
</evidence>
<dbReference type="EMBL" id="SRMA01025443">
    <property type="protein sequence ID" value="TRY94414.1"/>
    <property type="molecule type" value="Genomic_DNA"/>
</dbReference>
<comment type="caution">
    <text evidence="18">The sequence shown here is derived from an EMBL/GenBank/DDBJ whole genome shotgun (WGS) entry which is preliminary data.</text>
</comment>
<dbReference type="GO" id="GO:0030334">
    <property type="term" value="P:regulation of cell migration"/>
    <property type="evidence" value="ECO:0007669"/>
    <property type="project" value="InterPro"/>
</dbReference>
<evidence type="ECO:0000256" key="11">
    <source>
        <dbReference type="ARBA" id="ARBA00023292"/>
    </source>
</evidence>
<evidence type="ECO:0000259" key="17">
    <source>
        <dbReference type="PROSITE" id="PS50027"/>
    </source>
</evidence>
<dbReference type="GO" id="GO:0030155">
    <property type="term" value="P:regulation of cell adhesion"/>
    <property type="evidence" value="ECO:0007669"/>
    <property type="project" value="InterPro"/>
</dbReference>
<feature type="domain" description="Laminin G" evidence="16">
    <location>
        <begin position="1155"/>
        <end position="1317"/>
    </location>
</feature>
<name>A0A553QWR3_9TELE</name>
<dbReference type="GO" id="GO:0005102">
    <property type="term" value="F:signaling receptor binding"/>
    <property type="evidence" value="ECO:0007669"/>
    <property type="project" value="InterPro"/>
</dbReference>
<dbReference type="InterPro" id="IPR001791">
    <property type="entry name" value="Laminin_G"/>
</dbReference>
<dbReference type="FunFam" id="2.10.25.10:FF:000188">
    <property type="entry name" value="Laminin subunit gamma 2"/>
    <property type="match status" value="1"/>
</dbReference>
<dbReference type="Gene3D" id="2.10.25.10">
    <property type="entry name" value="Laminin"/>
    <property type="match status" value="2"/>
</dbReference>
<evidence type="ECO:0000256" key="13">
    <source>
        <dbReference type="SAM" id="Coils"/>
    </source>
</evidence>
<reference evidence="18" key="2">
    <citation type="submission" date="2019-04" db="EMBL/GenBank/DDBJ databases">
        <authorList>
            <person name="Kadobianskyi M."/>
            <person name="Schulze L."/>
            <person name="Schuelke M."/>
            <person name="Judkewitz B."/>
        </authorList>
    </citation>
    <scope>NUCLEOTIDE SEQUENCE</scope>
    <source>
        <strain evidence="18">Bolton</strain>
        <tissue evidence="18">Whole-body</tissue>
    </source>
</reference>
<accession>A0A553QWR3</accession>
<dbReference type="Pfam" id="PF02210">
    <property type="entry name" value="Laminin_G_2"/>
    <property type="match status" value="2"/>
</dbReference>
<dbReference type="PROSITE" id="PS50027">
    <property type="entry name" value="EGF_LAM_2"/>
    <property type="match status" value="1"/>
</dbReference>
<feature type="region of interest" description="Disordered" evidence="14">
    <location>
        <begin position="1701"/>
        <end position="1721"/>
    </location>
</feature>
<dbReference type="InterPro" id="IPR002049">
    <property type="entry name" value="LE_dom"/>
</dbReference>
<feature type="coiled-coil region" evidence="13">
    <location>
        <begin position="223"/>
        <end position="250"/>
    </location>
</feature>
<keyword evidence="4 15" id="KW-0732">Signal</keyword>
<dbReference type="InterPro" id="IPR056863">
    <property type="entry name" value="LMN_ATRN_NET-like_EGF"/>
</dbReference>
<evidence type="ECO:0000256" key="5">
    <source>
        <dbReference type="ARBA" id="ARBA00022737"/>
    </source>
</evidence>
<evidence type="ECO:0000256" key="8">
    <source>
        <dbReference type="ARBA" id="ARBA00022889"/>
    </source>
</evidence>
<comment type="caution">
    <text evidence="12">Lacks conserved residue(s) required for the propagation of feature annotation.</text>
</comment>
<dbReference type="CDD" id="cd00110">
    <property type="entry name" value="LamG"/>
    <property type="match status" value="4"/>
</dbReference>
<feature type="domain" description="Laminin G" evidence="16">
    <location>
        <begin position="1336"/>
        <end position="1501"/>
    </location>
</feature>
<dbReference type="SMART" id="SM00180">
    <property type="entry name" value="EGF_Lam"/>
    <property type="match status" value="2"/>
</dbReference>
<dbReference type="GO" id="GO:0060271">
    <property type="term" value="P:cilium assembly"/>
    <property type="evidence" value="ECO:0007669"/>
    <property type="project" value="TreeGrafter"/>
</dbReference>
<dbReference type="PROSITE" id="PS01248">
    <property type="entry name" value="EGF_LAM_1"/>
    <property type="match status" value="1"/>
</dbReference>
<dbReference type="EMBL" id="SRMA01025443">
    <property type="protein sequence ID" value="TRY94413.1"/>
    <property type="molecule type" value="Genomic_DNA"/>
</dbReference>
<evidence type="ECO:0000256" key="2">
    <source>
        <dbReference type="ARBA" id="ARBA00022525"/>
    </source>
</evidence>
<dbReference type="Pfam" id="PF06008">
    <property type="entry name" value="Laminin_I"/>
    <property type="match status" value="1"/>
</dbReference>
<evidence type="ECO:0000256" key="12">
    <source>
        <dbReference type="PROSITE-ProRule" id="PRU00460"/>
    </source>
</evidence>
<dbReference type="Gene3D" id="2.60.120.200">
    <property type="match status" value="5"/>
</dbReference>
<dbReference type="PANTHER" id="PTHR31859">
    <property type="entry name" value="TETRATRICOPEPTIDE REPEAT PROTEIN 39 FAMILY MEMBER"/>
    <property type="match status" value="1"/>
</dbReference>
<dbReference type="PROSITE" id="PS50025">
    <property type="entry name" value="LAM_G_DOMAIN"/>
    <property type="match status" value="3"/>
</dbReference>
<sequence>MAKLTCLGVPMLCTGALLLLTLDLWVSAQMLGHPMRFWGDGDIQVRNDSKREALRQFLFCNSAHIKDCDRGYYRERSGPHKGRCVPCNCNGLSYDCDPQTGKCLHCQFNTAGDHCEHCMEGYYGNAFMRTCRMCPCPLTDPAHSFALGCLRVGEDFECLCKPGYSGHRCERCALGYYGNPLAETGSCRPCDCVNGYACDPFTGGCYEADDPHAEHCFECDVCVITLLDELAAMDEDLSRLKSQLETLRLNATAHTGFGKLEEAIATTKVLVYYYTLSVYTSKQKVWDLENVLERVKDDLTALNNKAIEVSCTAVQLLKSLDQTYQRGDDIRSESVNLLHKIQELLDKIMQSSGSGGTTEDASLMFQEAQRMLERMRRQRCRIQRELAKEELRKAQILLNVILKDLVAPLNESLIISDGIGKDIMDRSEDLRDIQEALIDARLDVIKANSLNKLSEDLLKNILKHLKPLRKNQENIMANINTTRTTFEETSDLQEMMNELKENMTRLAASIDGGRSRLETKLQKLSNATAKEGIVWQAEDHAEELMKLAMDFQTIILNIVNTTDVQKAIEAINAFTAITNAIEEAEAAANRAKEAAGRALEDVQGQDLHKIAKDLRHKGNTLLVNTKEAEAQLGDIAQKCEAYKKLIQRAADKRNELKQVMRDVLKKMRDIKSDDIPMIINQAKEAAAGVNATASEGTSRAQHLSNELKKISISTQNSSVDDLLTGVNLTLTELDQSFPFLTDKLSEVENQSEYRSQSTNMSSSIQRIKALIELARDAANRIRGPILFSGESHIELRPPKDLEDFRAFTSVNLTLHQPATRGDERRRRQLIDGDDQFVLYLGNKHRVKDFIGIVVRDSVVFCLYKLGGEIHEIETSEITKSNREKAFMDRVDFRRVYQDAQVLYTQTFTSTEPKLLPARINSPNTLNGLLDLDPSDVVLYVGGYPSDFKPPPELQYPGFKGCIEVASLNDKILSLYNFQRAVNVTKNDMCQRGKVHMSGDYFDGTGYGKVDVLNNTIIKFFVRSHQVDAVLFYIGNEDSFFLVTIEGGHVVLRGEDKDTIIFEKSTDKVFPQPNSIQIILNLNNKRPTPLIIKSYIIIFLGYVKGLFNEAYIGGVPAKIRERHNILLPSIRGCFTDITVDVGTHFTEEVGVVQGCLNPLLGSREASFEFGSSLSMSPIVTDAATMVSLGFKTSEENIPVLAMAGGMKSEFVLSLKEGFVEMSNNKVKLTSTNKCETGKWHYITAYQSSAGMQLNVDNTDVGDETSVSTLPEFTENVVLGDGLFDGCLRNLYIRSFQKDYIPADLSSFNLTGSVTLGFCKEDHRPVNTTDCRGPLYIKHSYLLASSSEMQFQIDPEVFSNRPHFSLHIRTTSHEGLLLHISDKHGVPRVILYLDKGKVKLSTGGNKLVSSQKINDGDWHSIKFAVRKRFHLSVDGIRELSGEPLTAFAQDLEPFVHVGNRTTETLRKAHTKVPRKSVTGCIREIRVSGALVPDPVLNHGVMPCFKGSTGKGVYFAGNGAHLVLENYLFFHSTYDLAFEIRPRTLSGLLYHQQDQHGHTLTLFLKKGKVTVKVNEGQQHYATTVTPKQPLCGGFHKVSVSMRRKALELRVDDETSGVRRRTGPLPSAHRPEVSNPSPRFLPSAGVEKLSVSLLKTAFRSCSTSDRLIFHISRRPDGGHDCGSKIILAPHLDSEELKIYLRQASGSGRMAGPDPPQQQQQQVEEKAAEQIDDTELAFQGINMLLNNGFRESDELFRRYSDDLRTTEKLCESDNAGVIETIRNKIKKSMDSQRSSVEIVDRLQRQIIVADCQVYLAVLSFVKQELSECYVGSHLLTILVPHSPSAYIKGGWILRKAWKMYNKCYSDISQLQEACRRRSSSQQEALVSDQANHNTSVTEEALDRLKGSVSFGYGLFHLCISMVPPHLLKIVNLLGFPGDRHQGLASLAYASESKDMKAPLATLALLWYHTVVQPFFALDGSDSHAGLQEAKAILHKKAMVYPNSSLFIFFKGRVQRLECQINSALASFQDALEFASDQREIQHVLVQHDRDELRRCLQVLRAPEERGASGDLEGAKAIFQDVQKLFKRKNNQIEQFALKRAERLRKVSLTRELCILGVVEVLYLWKALSNCSSSKLQLMSQDSLQSFQLAAQDDFGRLSNSYVQPYSCYELGCVLLGKPEENYTGYDFENRLHVRIHSALASIKDVVPH</sequence>
<feature type="coiled-coil region" evidence="13">
    <location>
        <begin position="574"/>
        <end position="601"/>
    </location>
</feature>
<reference evidence="18 19" key="1">
    <citation type="journal article" date="2019" name="Sci. Data">
        <title>Hybrid genome assembly and annotation of Danionella translucida.</title>
        <authorList>
            <person name="Kadobianskyi M."/>
            <person name="Schulze L."/>
            <person name="Schuelke M."/>
            <person name="Judkewitz B."/>
        </authorList>
    </citation>
    <scope>NUCLEOTIDE SEQUENCE [LARGE SCALE GENOMIC DNA]</scope>
    <source>
        <strain evidence="18 19">Bolton</strain>
    </source>
</reference>
<dbReference type="PANTHER" id="PTHR31859:SF1">
    <property type="entry name" value="TETRATRICOPEPTIDE REPEAT PROTEIN 39C"/>
    <property type="match status" value="1"/>
</dbReference>
<dbReference type="Pfam" id="PF06009">
    <property type="entry name" value="Laminin_II"/>
    <property type="match status" value="1"/>
</dbReference>
<dbReference type="FunFam" id="2.10.25.10:FF:000033">
    <property type="entry name" value="Laminin subunit alpha 2"/>
    <property type="match status" value="1"/>
</dbReference>
<feature type="chain" id="PRO_5044617469" description="Laminin subunit alpha-3" evidence="15">
    <location>
        <begin position="29"/>
        <end position="2203"/>
    </location>
</feature>
<dbReference type="GO" id="GO:0045995">
    <property type="term" value="P:regulation of embryonic development"/>
    <property type="evidence" value="ECO:0007669"/>
    <property type="project" value="InterPro"/>
</dbReference>
<evidence type="ECO:0000256" key="10">
    <source>
        <dbReference type="ARBA" id="ARBA00023180"/>
    </source>
</evidence>
<dbReference type="InterPro" id="IPR019412">
    <property type="entry name" value="IML2/TPR_39"/>
</dbReference>
<evidence type="ECO:0000256" key="3">
    <source>
        <dbReference type="ARBA" id="ARBA00022530"/>
    </source>
</evidence>
<keyword evidence="2" id="KW-0964">Secreted</keyword>
<dbReference type="InterPro" id="IPR010307">
    <property type="entry name" value="Laminin_dom_II"/>
</dbReference>
<keyword evidence="5" id="KW-0677">Repeat</keyword>
<dbReference type="STRING" id="623744.A0A553QWR3"/>
<evidence type="ECO:0000256" key="1">
    <source>
        <dbReference type="ARBA" id="ARBA00004302"/>
    </source>
</evidence>
<dbReference type="Pfam" id="PF24973">
    <property type="entry name" value="EGF_LMN_ATRN"/>
    <property type="match status" value="1"/>
</dbReference>
<protein>
    <recommendedName>
        <fullName evidence="20">Laminin subunit alpha-3</fullName>
    </recommendedName>
</protein>
<feature type="domain" description="Laminin G" evidence="16">
    <location>
        <begin position="782"/>
        <end position="989"/>
    </location>
</feature>
<proteinExistence type="predicted"/>
<evidence type="ECO:0008006" key="20">
    <source>
        <dbReference type="Google" id="ProtNLM"/>
    </source>
</evidence>
<keyword evidence="13" id="KW-0175">Coiled coil</keyword>
<dbReference type="CDD" id="cd00055">
    <property type="entry name" value="EGF_Lam"/>
    <property type="match status" value="2"/>
</dbReference>
<feature type="domain" description="Laminin EGF-like" evidence="17">
    <location>
        <begin position="87"/>
        <end position="133"/>
    </location>
</feature>
<feature type="disulfide bond" evidence="12">
    <location>
        <begin position="106"/>
        <end position="115"/>
    </location>
</feature>
<dbReference type="GO" id="GO:0005604">
    <property type="term" value="C:basement membrane"/>
    <property type="evidence" value="ECO:0007669"/>
    <property type="project" value="UniProtKB-SubCell"/>
</dbReference>